<dbReference type="InterPro" id="IPR036390">
    <property type="entry name" value="WH_DNA-bd_sf"/>
</dbReference>
<protein>
    <submittedName>
        <fullName evidence="6">DNA-binding transcriptional regulator, LysR family</fullName>
    </submittedName>
</protein>
<gene>
    <name evidence="6" type="ORF">SAMN05216508_103144</name>
</gene>
<dbReference type="RefSeq" id="WP_090162692.1">
    <property type="nucleotide sequence ID" value="NZ_CACVNK010000002.1"/>
</dbReference>
<evidence type="ECO:0000256" key="4">
    <source>
        <dbReference type="ARBA" id="ARBA00023163"/>
    </source>
</evidence>
<dbReference type="SUPFAM" id="SSF46785">
    <property type="entry name" value="Winged helix' DNA-binding domain"/>
    <property type="match status" value="1"/>
</dbReference>
<dbReference type="Pfam" id="PF03466">
    <property type="entry name" value="LysR_substrate"/>
    <property type="match status" value="1"/>
</dbReference>
<evidence type="ECO:0000259" key="5">
    <source>
        <dbReference type="PROSITE" id="PS50931"/>
    </source>
</evidence>
<evidence type="ECO:0000313" key="7">
    <source>
        <dbReference type="Proteomes" id="UP000198817"/>
    </source>
</evidence>
<reference evidence="6 7" key="1">
    <citation type="submission" date="2016-10" db="EMBL/GenBank/DDBJ databases">
        <authorList>
            <person name="de Groot N.N."/>
        </authorList>
    </citation>
    <scope>NUCLEOTIDE SEQUENCE [LARGE SCALE GENOMIC DNA]</scope>
    <source>
        <strain evidence="6 7">KHGC13</strain>
    </source>
</reference>
<keyword evidence="4" id="KW-0804">Transcription</keyword>
<dbReference type="Pfam" id="PF00126">
    <property type="entry name" value="HTH_1"/>
    <property type="match status" value="1"/>
</dbReference>
<dbReference type="InterPro" id="IPR050950">
    <property type="entry name" value="HTH-type_LysR_regulators"/>
</dbReference>
<dbReference type="Gene3D" id="1.10.10.10">
    <property type="entry name" value="Winged helix-like DNA-binding domain superfamily/Winged helix DNA-binding domain"/>
    <property type="match status" value="1"/>
</dbReference>
<keyword evidence="7" id="KW-1185">Reference proteome</keyword>
<dbReference type="GeneID" id="78354223"/>
<keyword evidence="2" id="KW-0805">Transcription regulation</keyword>
<dbReference type="AlphaFoldDB" id="A0A1I7FTL9"/>
<dbReference type="OrthoDB" id="63123at2"/>
<dbReference type="Gene3D" id="3.40.190.290">
    <property type="match status" value="1"/>
</dbReference>
<evidence type="ECO:0000313" key="6">
    <source>
        <dbReference type="EMBL" id="SFU39513.1"/>
    </source>
</evidence>
<feature type="domain" description="HTH lysR-type" evidence="5">
    <location>
        <begin position="1"/>
        <end position="58"/>
    </location>
</feature>
<evidence type="ECO:0000256" key="2">
    <source>
        <dbReference type="ARBA" id="ARBA00023015"/>
    </source>
</evidence>
<dbReference type="PROSITE" id="PS50931">
    <property type="entry name" value="HTH_LYSR"/>
    <property type="match status" value="1"/>
</dbReference>
<accession>A0A1I7FTL9</accession>
<dbReference type="EMBL" id="FPBT01000003">
    <property type="protein sequence ID" value="SFU39513.1"/>
    <property type="molecule type" value="Genomic_DNA"/>
</dbReference>
<keyword evidence="3 6" id="KW-0238">DNA-binding</keyword>
<name>A0A1I7FTL9_9FIRM</name>
<dbReference type="GO" id="GO:0003677">
    <property type="term" value="F:DNA binding"/>
    <property type="evidence" value="ECO:0007669"/>
    <property type="project" value="UniProtKB-KW"/>
</dbReference>
<dbReference type="SUPFAM" id="SSF53850">
    <property type="entry name" value="Periplasmic binding protein-like II"/>
    <property type="match status" value="1"/>
</dbReference>
<dbReference type="InterPro" id="IPR036388">
    <property type="entry name" value="WH-like_DNA-bd_sf"/>
</dbReference>
<dbReference type="STRING" id="155865.SAMN05216515_1277"/>
<dbReference type="Proteomes" id="UP000198817">
    <property type="component" value="Unassembled WGS sequence"/>
</dbReference>
<sequence>MDTARYKAFIVAAEEGSISKAAEKLGYTPSGISQLLKALETDLGIALLNRGKKGVRLTEAGENLLPDFREIVRLERNVFDKAQAVNGLERGSVVIASYPSVSVHWLPEVIKKFQDDYPGVRINVREGVRQEITDWLDQGVADIAFFTYKEGMPYDWIPLAEDRMVAVIPQNHPLAGRTSYPLSYCNNEKFIMPALGRDEDVLALFHENHIHPEIRFSTQESVSVLSMVEKGLGMSIMNELSTEYAKEYSKFNVVRLPVDPPQSITVGIALRSEDQAAPATKMFIKYAVRELTRSEVQYSGEDAGKVLDEQGI</sequence>
<proteinExistence type="inferred from homology"/>
<dbReference type="InterPro" id="IPR005119">
    <property type="entry name" value="LysR_subst-bd"/>
</dbReference>
<dbReference type="GO" id="GO:0003700">
    <property type="term" value="F:DNA-binding transcription factor activity"/>
    <property type="evidence" value="ECO:0007669"/>
    <property type="project" value="InterPro"/>
</dbReference>
<dbReference type="InterPro" id="IPR000847">
    <property type="entry name" value="LysR_HTH_N"/>
</dbReference>
<dbReference type="PANTHER" id="PTHR30419:SF28">
    <property type="entry name" value="HTH-TYPE TRANSCRIPTIONAL REGULATOR BSDA"/>
    <property type="match status" value="1"/>
</dbReference>
<dbReference type="GO" id="GO:0005829">
    <property type="term" value="C:cytosol"/>
    <property type="evidence" value="ECO:0007669"/>
    <property type="project" value="TreeGrafter"/>
</dbReference>
<evidence type="ECO:0000256" key="1">
    <source>
        <dbReference type="ARBA" id="ARBA00009437"/>
    </source>
</evidence>
<organism evidence="6 7">
    <name type="scientific">Eubacterium pyruvativorans</name>
    <dbReference type="NCBI Taxonomy" id="155865"/>
    <lineage>
        <taxon>Bacteria</taxon>
        <taxon>Bacillati</taxon>
        <taxon>Bacillota</taxon>
        <taxon>Clostridia</taxon>
        <taxon>Eubacteriales</taxon>
        <taxon>Eubacteriaceae</taxon>
        <taxon>Eubacterium</taxon>
    </lineage>
</organism>
<dbReference type="PANTHER" id="PTHR30419">
    <property type="entry name" value="HTH-TYPE TRANSCRIPTIONAL REGULATOR YBHD"/>
    <property type="match status" value="1"/>
</dbReference>
<comment type="similarity">
    <text evidence="1">Belongs to the LysR transcriptional regulatory family.</text>
</comment>
<dbReference type="CDD" id="cd05466">
    <property type="entry name" value="PBP2_LTTR_substrate"/>
    <property type="match status" value="1"/>
</dbReference>
<evidence type="ECO:0000256" key="3">
    <source>
        <dbReference type="ARBA" id="ARBA00023125"/>
    </source>
</evidence>